<dbReference type="InterPro" id="IPR045087">
    <property type="entry name" value="Cu-oxidase_fam"/>
</dbReference>
<keyword evidence="3" id="KW-0560">Oxidoreductase</keyword>
<dbReference type="SUPFAM" id="SSF49503">
    <property type="entry name" value="Cupredoxins"/>
    <property type="match status" value="3"/>
</dbReference>
<gene>
    <name evidence="6" type="ORF">ACFO8Q_09945</name>
</gene>
<name>A0ABV9Q0U6_9BACL</name>
<reference evidence="7" key="1">
    <citation type="journal article" date="2019" name="Int. J. Syst. Evol. Microbiol.">
        <title>The Global Catalogue of Microorganisms (GCM) 10K type strain sequencing project: providing services to taxonomists for standard genome sequencing and annotation.</title>
        <authorList>
            <consortium name="The Broad Institute Genomics Platform"/>
            <consortium name="The Broad Institute Genome Sequencing Center for Infectious Disease"/>
            <person name="Wu L."/>
            <person name="Ma J."/>
        </authorList>
    </citation>
    <scope>NUCLEOTIDE SEQUENCE [LARGE SCALE GENOMIC DNA]</scope>
    <source>
        <strain evidence="7">WYCCWR 12678</strain>
    </source>
</reference>
<dbReference type="PROSITE" id="PS00080">
    <property type="entry name" value="MULTICOPPER_OXIDASE2"/>
    <property type="match status" value="1"/>
</dbReference>
<dbReference type="InterPro" id="IPR011707">
    <property type="entry name" value="Cu-oxidase-like_N"/>
</dbReference>
<feature type="domain" description="Plastocyanin-like" evidence="4">
    <location>
        <begin position="365"/>
        <end position="479"/>
    </location>
</feature>
<organism evidence="6 7">
    <name type="scientific">Effusibacillus consociatus</name>
    <dbReference type="NCBI Taxonomy" id="1117041"/>
    <lineage>
        <taxon>Bacteria</taxon>
        <taxon>Bacillati</taxon>
        <taxon>Bacillota</taxon>
        <taxon>Bacilli</taxon>
        <taxon>Bacillales</taxon>
        <taxon>Alicyclobacillaceae</taxon>
        <taxon>Effusibacillus</taxon>
    </lineage>
</organism>
<dbReference type="Pfam" id="PF07731">
    <property type="entry name" value="Cu-oxidase_2"/>
    <property type="match status" value="1"/>
</dbReference>
<evidence type="ECO:0000256" key="2">
    <source>
        <dbReference type="ARBA" id="ARBA00022723"/>
    </source>
</evidence>
<dbReference type="PANTHER" id="PTHR48267">
    <property type="entry name" value="CUPREDOXIN SUPERFAMILY PROTEIN"/>
    <property type="match status" value="1"/>
</dbReference>
<feature type="domain" description="Plastocyanin-like" evidence="5">
    <location>
        <begin position="70"/>
        <end position="183"/>
    </location>
</feature>
<dbReference type="RefSeq" id="WP_380025602.1">
    <property type="nucleotide sequence ID" value="NZ_JBHSHC010000082.1"/>
</dbReference>
<dbReference type="CDD" id="cd04232">
    <property type="entry name" value="CuRO_1_CueO_FtsP"/>
    <property type="match status" value="1"/>
</dbReference>
<dbReference type="InterPro" id="IPR033138">
    <property type="entry name" value="Cu_oxidase_CS"/>
</dbReference>
<dbReference type="CDD" id="cd13867">
    <property type="entry name" value="CuRO_2_CueO_FtsP"/>
    <property type="match status" value="1"/>
</dbReference>
<evidence type="ECO:0000259" key="4">
    <source>
        <dbReference type="Pfam" id="PF07731"/>
    </source>
</evidence>
<dbReference type="Proteomes" id="UP001596002">
    <property type="component" value="Unassembled WGS sequence"/>
</dbReference>
<keyword evidence="2" id="KW-0479">Metal-binding</keyword>
<dbReference type="PANTHER" id="PTHR48267:SF1">
    <property type="entry name" value="BILIRUBIN OXIDASE"/>
    <property type="match status" value="1"/>
</dbReference>
<evidence type="ECO:0000259" key="5">
    <source>
        <dbReference type="Pfam" id="PF07732"/>
    </source>
</evidence>
<keyword evidence="7" id="KW-1185">Reference proteome</keyword>
<dbReference type="InterPro" id="IPR011706">
    <property type="entry name" value="Cu-oxidase_C"/>
</dbReference>
<protein>
    <submittedName>
        <fullName evidence="6">Multicopper oxidase family protein</fullName>
    </submittedName>
</protein>
<proteinExistence type="inferred from homology"/>
<evidence type="ECO:0000256" key="1">
    <source>
        <dbReference type="ARBA" id="ARBA00010609"/>
    </source>
</evidence>
<dbReference type="PROSITE" id="PS00079">
    <property type="entry name" value="MULTICOPPER_OXIDASE1"/>
    <property type="match status" value="1"/>
</dbReference>
<dbReference type="InterPro" id="IPR002355">
    <property type="entry name" value="Cu_oxidase_Cu_BS"/>
</dbReference>
<dbReference type="EMBL" id="JBHSHC010000082">
    <property type="protein sequence ID" value="MFC4767680.1"/>
    <property type="molecule type" value="Genomic_DNA"/>
</dbReference>
<dbReference type="InterPro" id="IPR008972">
    <property type="entry name" value="Cupredoxin"/>
</dbReference>
<accession>A0ABV9Q0U6</accession>
<evidence type="ECO:0000313" key="7">
    <source>
        <dbReference type="Proteomes" id="UP001596002"/>
    </source>
</evidence>
<comment type="caution">
    <text evidence="6">The sequence shown here is derived from an EMBL/GenBank/DDBJ whole genome shotgun (WGS) entry which is preliminary data.</text>
</comment>
<dbReference type="CDD" id="cd13890">
    <property type="entry name" value="CuRO_3_CueO_FtsP"/>
    <property type="match status" value="1"/>
</dbReference>
<dbReference type="Pfam" id="PF07732">
    <property type="entry name" value="Cu-oxidase_3"/>
    <property type="match status" value="1"/>
</dbReference>
<comment type="similarity">
    <text evidence="1">Belongs to the multicopper oxidase family.</text>
</comment>
<sequence>MKSKFRVRGILLGILLLLVIGIFFSNVIPARRWLSSIFLSSKGETALLIPQILEDQNPSSELAEYNLTAQRSTKEFIKGIKTETYGYNGDYLGPVIRVKKGETVSIKLKNLLGETTTVHWHGLELPGDMDGGPHNGIQPNETWNPQFTINQSAATLWFHPHPIHKTGAQVYKGLAGLIYIEDEVSQKLNLPKDYGQNDFPLILQDRRFTKDGRMPYDLGMMDVMHGFQGDTVLINGAVNPFLEVPQGKVRFRILNGSNARIYNLHLTKTSEFWQIASDGGFLEAPVRLNQVDLGPAERAEIIVDFSNFKTGEVIQLQDRDENLMKFIVKDKSTKNVTIPKSITSIPKIEPSSAKTTRKFVFQGMGHMVNINGKQMDPRRIDEELKINTTEIWEISNASTGMMGGGMAHPFHAHGVQFQILERNGKEPPKNERGWKDTILVQPGETVKAIATFKYKGIFMYHCHILEHEDSGMMGQFQVK</sequence>
<dbReference type="Gene3D" id="2.60.40.420">
    <property type="entry name" value="Cupredoxins - blue copper proteins"/>
    <property type="match status" value="3"/>
</dbReference>
<evidence type="ECO:0000313" key="6">
    <source>
        <dbReference type="EMBL" id="MFC4767680.1"/>
    </source>
</evidence>
<evidence type="ECO:0000256" key="3">
    <source>
        <dbReference type="ARBA" id="ARBA00023002"/>
    </source>
</evidence>